<name>A0ABT7LLC0_9BURK</name>
<keyword evidence="1" id="KW-0812">Transmembrane</keyword>
<keyword evidence="3" id="KW-1185">Reference proteome</keyword>
<comment type="caution">
    <text evidence="2">The sequence shown here is derived from an EMBL/GenBank/DDBJ whole genome shotgun (WGS) entry which is preliminary data.</text>
</comment>
<feature type="transmembrane region" description="Helical" evidence="1">
    <location>
        <begin position="106"/>
        <end position="126"/>
    </location>
</feature>
<keyword evidence="1" id="KW-1133">Transmembrane helix</keyword>
<dbReference type="RefSeq" id="WP_285983745.1">
    <property type="nucleotide sequence ID" value="NZ_JASVDS010000005.1"/>
</dbReference>
<dbReference type="InterPro" id="IPR046730">
    <property type="entry name" value="DUF6622"/>
</dbReference>
<protein>
    <recommendedName>
        <fullName evidence="4">DUF1453 domain-containing protein</fullName>
    </recommendedName>
</protein>
<keyword evidence="1" id="KW-0472">Membrane</keyword>
<organism evidence="2 3">
    <name type="scientific">Roseateles subflavus</name>
    <dbReference type="NCBI Taxonomy" id="3053353"/>
    <lineage>
        <taxon>Bacteria</taxon>
        <taxon>Pseudomonadati</taxon>
        <taxon>Pseudomonadota</taxon>
        <taxon>Betaproteobacteria</taxon>
        <taxon>Burkholderiales</taxon>
        <taxon>Sphaerotilaceae</taxon>
        <taxon>Roseateles</taxon>
    </lineage>
</organism>
<feature type="transmembrane region" description="Helical" evidence="1">
    <location>
        <begin position="6"/>
        <end position="27"/>
    </location>
</feature>
<dbReference type="Pfam" id="PF20327">
    <property type="entry name" value="DUF6622"/>
    <property type="match status" value="1"/>
</dbReference>
<evidence type="ECO:0000313" key="2">
    <source>
        <dbReference type="EMBL" id="MDL5033664.1"/>
    </source>
</evidence>
<dbReference type="Proteomes" id="UP001238603">
    <property type="component" value="Unassembled WGS sequence"/>
</dbReference>
<sequence>MSSTALPLILGQVPAWVWFLLVALVALGLSQTRDRWVSAARLRRMPLAFVAFSAWSTVGAFGWQAFTVLGFLAGLSATRQLIAASGWPGAARHDAGRNAYFVPGSWAPLAVMMGIFAIKFLLGMTLAMSPALAQQAPMVLGVSALNGALGSIFLARSRNLMKQAAPVSPLA</sequence>
<accession>A0ABT7LLC0</accession>
<feature type="transmembrane region" description="Helical" evidence="1">
    <location>
        <begin position="138"/>
        <end position="155"/>
    </location>
</feature>
<reference evidence="2 3" key="1">
    <citation type="submission" date="2023-06" db="EMBL/GenBank/DDBJ databases">
        <title>Pelomonas sp. APW6 16S ribosomal RNA gene genome sequencing and assembly.</title>
        <authorList>
            <person name="Woo H."/>
        </authorList>
    </citation>
    <scope>NUCLEOTIDE SEQUENCE [LARGE SCALE GENOMIC DNA]</scope>
    <source>
        <strain evidence="2 3">APW6</strain>
    </source>
</reference>
<feature type="transmembrane region" description="Helical" evidence="1">
    <location>
        <begin position="47"/>
        <end position="66"/>
    </location>
</feature>
<gene>
    <name evidence="2" type="ORF">QRD43_17250</name>
</gene>
<proteinExistence type="predicted"/>
<evidence type="ECO:0000256" key="1">
    <source>
        <dbReference type="SAM" id="Phobius"/>
    </source>
</evidence>
<dbReference type="EMBL" id="JASVDS010000005">
    <property type="protein sequence ID" value="MDL5033664.1"/>
    <property type="molecule type" value="Genomic_DNA"/>
</dbReference>
<evidence type="ECO:0008006" key="4">
    <source>
        <dbReference type="Google" id="ProtNLM"/>
    </source>
</evidence>
<evidence type="ECO:0000313" key="3">
    <source>
        <dbReference type="Proteomes" id="UP001238603"/>
    </source>
</evidence>